<dbReference type="SUPFAM" id="SSF56300">
    <property type="entry name" value="Metallo-dependent phosphatases"/>
    <property type="match status" value="1"/>
</dbReference>
<keyword evidence="4" id="KW-1185">Reference proteome</keyword>
<dbReference type="InterPro" id="IPR004843">
    <property type="entry name" value="Calcineurin-like_PHP"/>
</dbReference>
<dbReference type="Gene3D" id="3.40.50.300">
    <property type="entry name" value="P-loop containing nucleotide triphosphate hydrolases"/>
    <property type="match status" value="1"/>
</dbReference>
<dbReference type="SUPFAM" id="SSF52540">
    <property type="entry name" value="P-loop containing nucleoside triphosphate hydrolases"/>
    <property type="match status" value="1"/>
</dbReference>
<evidence type="ECO:0000313" key="3">
    <source>
        <dbReference type="EMBL" id="EPX59485.1"/>
    </source>
</evidence>
<evidence type="ECO:0000256" key="1">
    <source>
        <dbReference type="SAM" id="MobiDB-lite"/>
    </source>
</evidence>
<dbReference type="Pfam" id="PF00149">
    <property type="entry name" value="Metallophos"/>
    <property type="match status" value="1"/>
</dbReference>
<evidence type="ECO:0000259" key="2">
    <source>
        <dbReference type="Pfam" id="PF00149"/>
    </source>
</evidence>
<feature type="domain" description="Calcineurin-like phosphoesterase" evidence="2">
    <location>
        <begin position="5"/>
        <end position="175"/>
    </location>
</feature>
<organism evidence="3 4">
    <name type="scientific">Cystobacter fuscus (strain ATCC 25194 / DSM 2262 / NBRC 100088 / M29)</name>
    <dbReference type="NCBI Taxonomy" id="1242864"/>
    <lineage>
        <taxon>Bacteria</taxon>
        <taxon>Pseudomonadati</taxon>
        <taxon>Myxococcota</taxon>
        <taxon>Myxococcia</taxon>
        <taxon>Myxococcales</taxon>
        <taxon>Cystobacterineae</taxon>
        <taxon>Archangiaceae</taxon>
        <taxon>Cystobacter</taxon>
    </lineage>
</organism>
<dbReference type="Proteomes" id="UP000011682">
    <property type="component" value="Unassembled WGS sequence"/>
</dbReference>
<gene>
    <name evidence="3" type="ORF">D187_002975</name>
</gene>
<dbReference type="InterPro" id="IPR027417">
    <property type="entry name" value="P-loop_NTPase"/>
</dbReference>
<sequence>MSVLRWLHLSDFHQGMAGQSWLWPNVRELFFQDLEKLHALCGPCDLVLFTGDLTQRGSAEEFARFDETLHELFAHLRGLGSDPKLLVVPGNHDLSRPSSMETDAQVRVLGRWREYPDVQKVFWTEAASSYRKVVQGAFASYEKWWRETELPRLETLRHGLLPGDFSATFEKEGVRLGILGLNTAFLQLTGEDFHGRLAVGLPQFHESCGGDGPAWVGSHDACLLLTHHPPDWLDAEARQVLRGEIASPGRFFAHLFGHMHEGGARMVAEGGREPRRDIQAPSLFGLEQWGTAQESRRHGYTVGQLEFGEGHGSLRLWPRKALRRNDGSWRLVQDVHEFDLEDDQGTRPEQVSLRRRSTKAPRGRSTKKARVADFDDPLQALVEGIRELPNDLAHRIQGFLTHYVGPEARGGTPFGGRSDALSELDQWLDGEGQPPYRLLIAPGGRGKSALLAHWVCRLARREDLAVAYFPVSVRFQTNLAGQLFQALGARLAWLHGEPIPSDFNTPVDVWRRLFLDALSRRLDGGRLLLLVIDGLDEAADLALGPTLLPFPPSPGLRIVLSAREMTNRDVESWSRVLGWTQPGRVVPMVLESLDRRGISEALGGLNPPMDRLANHPPMVEELHRLTQGDPLLLGLYLEQLSGRPELEAVPEQLRSLQPGLEGYFNGWWDEQRDLWGDEAPLRESAVNDLLGALACALGPLRRDDLLRLLGLGSGLRLDETLRPVARLIVGDGQRQGIAFTHPRLATYLQSRLSEDERRAWTSRFLDWGRSTLKALESGGMNPKDVSAYLIHYYGAHLEREERGAEDFFPLVSEAWLRAVESRERAYAGFLNDVERVRKALQRDNEARLSARQPLAIAEEVRCGVVRSSIHSIAKNLSSAQMKAFISTRWWTLEEAHSYARNIPDAPKRMDALLAIVDCAPESRRDVYLHEALEMALALERNAFHFSNPLERVYSRVAASFLPTIVETLETHEDVAFRISSLVSLAKCQPRSLRPAILERARALLNSILREGARESLEKEVEDAADWERVQARRMRGWNLFAGRRDSRPSEVVYALSALAATPSDEYPDPDREHVLSQAWVKHLESRNAELELPSDLDERQLNRLVECIPGFNYMEARAYLLVALAPLLPLGLLLDAWRFAQEMEDPETRAEVLAAIVPRMPEPERRLAIEEMRQAAFAISDAEQVLTVAAALGDLLSEPQRSQMQFSVWEARDLARGSTRLYTLTGLIRFLPEAKRRDALEEVLREFTSRDELELRTNTFLSSLGPALASPSIRELLLDIEFRVPVDKLSFDALAEIAPFVPDEWLDEMWKATSRDANPNQVMSYFRALGPRLSPGLQRTVVDTLSDKTIGDGWRALVVSGLAPSLDDSLVSRVLEWIFPVRNEYQFWAFAELWPRLSSELRGKYFVDVVNAALAQEGIRRDRVVQVLAGPLAEVQGEKAIDFAEVISLIGWRALFLVDLLPYLPRHQERIIRDALDWAAMDAETFRASTVVRASAQAPDGMLPELVAVAKGVEERDDHRAAALGAIASRLPQEQRYALLEEALRLAIPGRTGMFWDDPLPELVPELCRLPREQLYRLWTDALSRLASQARPEFLKQLQVLAPVLHALGGEEELAQVVRTLLEVGRWWA</sequence>
<name>S9P4V7_CYSF2</name>
<protein>
    <recommendedName>
        <fullName evidence="2">Calcineurin-like phosphoesterase domain-containing protein</fullName>
    </recommendedName>
</protein>
<accession>S9P4V7</accession>
<dbReference type="eggNOG" id="COG3118">
    <property type="taxonomic scope" value="Bacteria"/>
</dbReference>
<dbReference type="EMBL" id="ANAH02000017">
    <property type="protein sequence ID" value="EPX59485.1"/>
    <property type="molecule type" value="Genomic_DNA"/>
</dbReference>
<dbReference type="eggNOG" id="COG1409">
    <property type="taxonomic scope" value="Bacteria"/>
</dbReference>
<proteinExistence type="predicted"/>
<dbReference type="InterPro" id="IPR029052">
    <property type="entry name" value="Metallo-depent_PP-like"/>
</dbReference>
<dbReference type="OrthoDB" id="651281at2"/>
<dbReference type="GO" id="GO:0016787">
    <property type="term" value="F:hydrolase activity"/>
    <property type="evidence" value="ECO:0007669"/>
    <property type="project" value="InterPro"/>
</dbReference>
<feature type="compositionally biased region" description="Basic residues" evidence="1">
    <location>
        <begin position="353"/>
        <end position="369"/>
    </location>
</feature>
<dbReference type="RefSeq" id="WP_002625458.1">
    <property type="nucleotide sequence ID" value="NZ_ANAH02000017.1"/>
</dbReference>
<reference evidence="3" key="1">
    <citation type="submission" date="2013-05" db="EMBL/GenBank/DDBJ databases">
        <title>Genome assembly of Cystobacter fuscus DSM 2262.</title>
        <authorList>
            <person name="Sharma G."/>
            <person name="Khatri I."/>
            <person name="Kaur C."/>
            <person name="Mayilraj S."/>
            <person name="Subramanian S."/>
        </authorList>
    </citation>
    <scope>NUCLEOTIDE SEQUENCE [LARGE SCALE GENOMIC DNA]</scope>
    <source>
        <strain evidence="3">DSM 2262</strain>
    </source>
</reference>
<dbReference type="Gene3D" id="3.60.21.10">
    <property type="match status" value="1"/>
</dbReference>
<evidence type="ECO:0000313" key="4">
    <source>
        <dbReference type="Proteomes" id="UP000011682"/>
    </source>
</evidence>
<comment type="caution">
    <text evidence="3">The sequence shown here is derived from an EMBL/GenBank/DDBJ whole genome shotgun (WGS) entry which is preliminary data.</text>
</comment>
<feature type="region of interest" description="Disordered" evidence="1">
    <location>
        <begin position="342"/>
        <end position="369"/>
    </location>
</feature>